<organism evidence="1 2">
    <name type="scientific">Spirosoma profusum</name>
    <dbReference type="NCBI Taxonomy" id="2771354"/>
    <lineage>
        <taxon>Bacteria</taxon>
        <taxon>Pseudomonadati</taxon>
        <taxon>Bacteroidota</taxon>
        <taxon>Cytophagia</taxon>
        <taxon>Cytophagales</taxon>
        <taxon>Cytophagaceae</taxon>
        <taxon>Spirosoma</taxon>
    </lineage>
</organism>
<gene>
    <name evidence="1" type="ORF">IC229_26180</name>
</gene>
<keyword evidence="2" id="KW-1185">Reference proteome</keyword>
<dbReference type="AlphaFoldDB" id="A0A927APD8"/>
<accession>A0A927APD8</accession>
<evidence type="ECO:0000313" key="2">
    <source>
        <dbReference type="Proteomes" id="UP000598820"/>
    </source>
</evidence>
<protein>
    <submittedName>
        <fullName evidence="1">Uncharacterized protein</fullName>
    </submittedName>
</protein>
<sequence length="142" mass="16138">MSHRSPENPFSRLTTHQVMNTQQPLSFTLKRQRIELALLFELPAQLNQGLCELQCHLRVGGTTCPPYGSGVFVLALQWNVDGQQLENNSTEALVVNRALSEIRAQHRQILQELILADIEPTSMMVRDYWLTGQTISPRLTLK</sequence>
<comment type="caution">
    <text evidence="1">The sequence shown here is derived from an EMBL/GenBank/DDBJ whole genome shotgun (WGS) entry which is preliminary data.</text>
</comment>
<dbReference type="RefSeq" id="WP_190890496.1">
    <property type="nucleotide sequence ID" value="NZ_JACWZY010000028.1"/>
</dbReference>
<proteinExistence type="predicted"/>
<dbReference type="EMBL" id="JACWZY010000028">
    <property type="protein sequence ID" value="MBD2704159.1"/>
    <property type="molecule type" value="Genomic_DNA"/>
</dbReference>
<name>A0A927APD8_9BACT</name>
<reference evidence="1" key="1">
    <citation type="submission" date="2020-09" db="EMBL/GenBank/DDBJ databases">
        <authorList>
            <person name="Kim M.K."/>
        </authorList>
    </citation>
    <scope>NUCLEOTIDE SEQUENCE</scope>
    <source>
        <strain evidence="1">BT702</strain>
    </source>
</reference>
<evidence type="ECO:0000313" key="1">
    <source>
        <dbReference type="EMBL" id="MBD2704159.1"/>
    </source>
</evidence>
<dbReference type="Proteomes" id="UP000598820">
    <property type="component" value="Unassembled WGS sequence"/>
</dbReference>